<proteinExistence type="inferred from homology"/>
<dbReference type="EMBL" id="LJUJ01000003">
    <property type="protein sequence ID" value="KPK64377.1"/>
    <property type="molecule type" value="Genomic_DNA"/>
</dbReference>
<evidence type="ECO:0000256" key="6">
    <source>
        <dbReference type="ARBA" id="ARBA00023102"/>
    </source>
</evidence>
<dbReference type="SUPFAM" id="SSF89550">
    <property type="entry name" value="PHP domain-like"/>
    <property type="match status" value="1"/>
</dbReference>
<organism evidence="10 11">
    <name type="scientific">candidate division WOR_3 bacterium SM23_42</name>
    <dbReference type="NCBI Taxonomy" id="1703779"/>
    <lineage>
        <taxon>Bacteria</taxon>
        <taxon>Bacteria division WOR-3</taxon>
    </lineage>
</organism>
<dbReference type="NCBIfam" id="TIGR01856">
    <property type="entry name" value="hisJ_fam"/>
    <property type="match status" value="1"/>
</dbReference>
<evidence type="ECO:0000313" key="10">
    <source>
        <dbReference type="EMBL" id="KPK64377.1"/>
    </source>
</evidence>
<dbReference type="InterPro" id="IPR016195">
    <property type="entry name" value="Pol/histidinol_Pase-like"/>
</dbReference>
<dbReference type="Proteomes" id="UP000051373">
    <property type="component" value="Unassembled WGS sequence"/>
</dbReference>
<sequence length="278" mass="32463">MIDYHIHTHHSIDAAGTVTEYCDRALEIGLREICFTNHCELDPKRDDSFISFDGEREPFSREGLKRLRKEIFEARDKYKKQGLTVKFGIEVGYYEGIELRLQDIIEGTELDFVIGAVHCLEHICIDSSKECKKYFDQYDAQQLMQNYFMTVEHLIGSNTFDSLAHIDVYKKYGKDHYGNVINNVPRDIMNHIFRLIKENHIALEINTAGMRFMNEFYPAPRLMKMAHEKGIELITIGSDSHRPEDLGKDLTLAFEYLRTNGFNTVCTFDKRKPSRQKF</sequence>
<dbReference type="STRING" id="1703779.AMJ83_02890"/>
<dbReference type="PANTHER" id="PTHR21039">
    <property type="entry name" value="HISTIDINOL PHOSPHATASE-RELATED"/>
    <property type="match status" value="1"/>
</dbReference>
<dbReference type="GO" id="GO:0004401">
    <property type="term" value="F:histidinol-phosphatase activity"/>
    <property type="evidence" value="ECO:0007669"/>
    <property type="project" value="UniProtKB-UniRule"/>
</dbReference>
<dbReference type="AlphaFoldDB" id="A0A0S8FUM0"/>
<comment type="pathway">
    <text evidence="1 8">Amino-acid biosynthesis; L-histidine biosynthesis; L-histidine from 5-phospho-alpha-D-ribose 1-diphosphate: step 8/9.</text>
</comment>
<keyword evidence="5 8" id="KW-0378">Hydrolase</keyword>
<evidence type="ECO:0000256" key="8">
    <source>
        <dbReference type="RuleBase" id="RU366003"/>
    </source>
</evidence>
<feature type="domain" description="PHP" evidence="9">
    <location>
        <begin position="3"/>
        <end position="208"/>
    </location>
</feature>
<evidence type="ECO:0000256" key="1">
    <source>
        <dbReference type="ARBA" id="ARBA00004970"/>
    </source>
</evidence>
<dbReference type="GO" id="GO:0005737">
    <property type="term" value="C:cytoplasm"/>
    <property type="evidence" value="ECO:0007669"/>
    <property type="project" value="TreeGrafter"/>
</dbReference>
<evidence type="ECO:0000256" key="3">
    <source>
        <dbReference type="ARBA" id="ARBA00013085"/>
    </source>
</evidence>
<keyword evidence="6 8" id="KW-0368">Histidine biosynthesis</keyword>
<dbReference type="GO" id="GO:0000105">
    <property type="term" value="P:L-histidine biosynthetic process"/>
    <property type="evidence" value="ECO:0007669"/>
    <property type="project" value="UniProtKB-UniRule"/>
</dbReference>
<accession>A0A0S8FUM0</accession>
<dbReference type="CDD" id="cd12110">
    <property type="entry name" value="PHP_HisPPase_Hisj_like"/>
    <property type="match status" value="1"/>
</dbReference>
<dbReference type="EC" id="3.1.3.15" evidence="3 8"/>
<evidence type="ECO:0000256" key="2">
    <source>
        <dbReference type="ARBA" id="ARBA00009152"/>
    </source>
</evidence>
<evidence type="ECO:0000259" key="9">
    <source>
        <dbReference type="Pfam" id="PF02811"/>
    </source>
</evidence>
<dbReference type="Pfam" id="PF02811">
    <property type="entry name" value="PHP"/>
    <property type="match status" value="1"/>
</dbReference>
<keyword evidence="4 8" id="KW-0028">Amino-acid biosynthesis</keyword>
<dbReference type="InterPro" id="IPR004013">
    <property type="entry name" value="PHP_dom"/>
</dbReference>
<evidence type="ECO:0000256" key="7">
    <source>
        <dbReference type="ARBA" id="ARBA00049158"/>
    </source>
</evidence>
<protein>
    <recommendedName>
        <fullName evidence="3 8">Histidinol-phosphatase</fullName>
        <shortName evidence="8">HolPase</shortName>
        <ecNumber evidence="3 8">3.1.3.15</ecNumber>
    </recommendedName>
</protein>
<dbReference type="InterPro" id="IPR010140">
    <property type="entry name" value="Histidinol_P_phosphatase_HisJ"/>
</dbReference>
<evidence type="ECO:0000256" key="4">
    <source>
        <dbReference type="ARBA" id="ARBA00022605"/>
    </source>
</evidence>
<comment type="catalytic activity">
    <reaction evidence="7 8">
        <text>L-histidinol phosphate + H2O = L-histidinol + phosphate</text>
        <dbReference type="Rhea" id="RHEA:14465"/>
        <dbReference type="ChEBI" id="CHEBI:15377"/>
        <dbReference type="ChEBI" id="CHEBI:43474"/>
        <dbReference type="ChEBI" id="CHEBI:57699"/>
        <dbReference type="ChEBI" id="CHEBI:57980"/>
        <dbReference type="EC" id="3.1.3.15"/>
    </reaction>
</comment>
<evidence type="ECO:0000256" key="5">
    <source>
        <dbReference type="ARBA" id="ARBA00022801"/>
    </source>
</evidence>
<dbReference type="UniPathway" id="UPA00031">
    <property type="reaction ID" value="UER00013"/>
</dbReference>
<comment type="similarity">
    <text evidence="2 8">Belongs to the PHP hydrolase family. HisK subfamily.</text>
</comment>
<dbReference type="Gene3D" id="3.20.20.140">
    <property type="entry name" value="Metal-dependent hydrolases"/>
    <property type="match status" value="1"/>
</dbReference>
<gene>
    <name evidence="10" type="ORF">AMJ83_02890</name>
</gene>
<evidence type="ECO:0000313" key="11">
    <source>
        <dbReference type="Proteomes" id="UP000051373"/>
    </source>
</evidence>
<comment type="caution">
    <text evidence="10">The sequence shown here is derived from an EMBL/GenBank/DDBJ whole genome shotgun (WGS) entry which is preliminary data.</text>
</comment>
<reference evidence="10 11" key="1">
    <citation type="journal article" date="2015" name="Microbiome">
        <title>Genomic resolution of linkages in carbon, nitrogen, and sulfur cycling among widespread estuary sediment bacteria.</title>
        <authorList>
            <person name="Baker B.J."/>
            <person name="Lazar C.S."/>
            <person name="Teske A.P."/>
            <person name="Dick G.J."/>
        </authorList>
    </citation>
    <scope>NUCLEOTIDE SEQUENCE [LARGE SCALE GENOMIC DNA]</scope>
    <source>
        <strain evidence="10">SM23_42</strain>
    </source>
</reference>
<name>A0A0S8FUM0_UNCW3</name>
<dbReference type="PANTHER" id="PTHR21039:SF0">
    <property type="entry name" value="HISTIDINOL-PHOSPHATASE"/>
    <property type="match status" value="1"/>
</dbReference>